<comment type="caution">
    <text evidence="2">The sequence shown here is derived from an EMBL/GenBank/DDBJ whole genome shotgun (WGS) entry which is preliminary data.</text>
</comment>
<reference evidence="2 3" key="1">
    <citation type="submission" date="2022-08" db="EMBL/GenBank/DDBJ databases">
        <title>Reclassification of Massilia species as members of the genera Telluria, Duganella, Pseudoduganella, Mokoshia gen. nov. and Zemynaea gen. nov. using orthogonal and non-orthogonal genome-based approaches.</title>
        <authorList>
            <person name="Bowman J.P."/>
        </authorList>
    </citation>
    <scope>NUCLEOTIDE SEQUENCE [LARGE SCALE GENOMIC DNA]</scope>
    <source>
        <strain evidence="2 3">JCM 31606</strain>
    </source>
</reference>
<keyword evidence="1" id="KW-0732">Signal</keyword>
<dbReference type="EMBL" id="JANUGU010000006">
    <property type="protein sequence ID" value="MCS0659797.1"/>
    <property type="molecule type" value="Genomic_DNA"/>
</dbReference>
<accession>A0ABT2D0P6</accession>
<organism evidence="2 3">
    <name type="scientific">Massilia terrae</name>
    <dbReference type="NCBI Taxonomy" id="1811224"/>
    <lineage>
        <taxon>Bacteria</taxon>
        <taxon>Pseudomonadati</taxon>
        <taxon>Pseudomonadota</taxon>
        <taxon>Betaproteobacteria</taxon>
        <taxon>Burkholderiales</taxon>
        <taxon>Oxalobacteraceae</taxon>
        <taxon>Telluria group</taxon>
        <taxon>Massilia</taxon>
    </lineage>
</organism>
<protein>
    <submittedName>
        <fullName evidence="2">Uncharacterized protein</fullName>
    </submittedName>
</protein>
<evidence type="ECO:0000313" key="3">
    <source>
        <dbReference type="Proteomes" id="UP001204621"/>
    </source>
</evidence>
<gene>
    <name evidence="2" type="ORF">NX778_17125</name>
</gene>
<feature type="chain" id="PRO_5045996007" evidence="1">
    <location>
        <begin position="23"/>
        <end position="70"/>
    </location>
</feature>
<dbReference type="RefSeq" id="WP_258812992.1">
    <property type="nucleotide sequence ID" value="NZ_JANUGU010000006.1"/>
</dbReference>
<evidence type="ECO:0000256" key="1">
    <source>
        <dbReference type="SAM" id="SignalP"/>
    </source>
</evidence>
<name>A0ABT2D0P6_9BURK</name>
<proteinExistence type="predicted"/>
<feature type="signal peptide" evidence="1">
    <location>
        <begin position="1"/>
        <end position="22"/>
    </location>
</feature>
<keyword evidence="3" id="KW-1185">Reference proteome</keyword>
<evidence type="ECO:0000313" key="2">
    <source>
        <dbReference type="EMBL" id="MCS0659797.1"/>
    </source>
</evidence>
<sequence length="70" mass="7200">MKSHLDALFAVLGLVLGVAAMAATVATGQYGQAAGAEARGIDALLRVVERSHYNAPQAPASLLAINEVIR</sequence>
<dbReference type="Proteomes" id="UP001204621">
    <property type="component" value="Unassembled WGS sequence"/>
</dbReference>